<dbReference type="EMBL" id="JBHUER010000001">
    <property type="protein sequence ID" value="MFD1701710.1"/>
    <property type="molecule type" value="Genomic_DNA"/>
</dbReference>
<gene>
    <name evidence="1" type="ORF">ACFSCV_01710</name>
</gene>
<organism evidence="1 2">
    <name type="scientific">Methylopila henanensis</name>
    <dbReference type="NCBI Taxonomy" id="873516"/>
    <lineage>
        <taxon>Bacteria</taxon>
        <taxon>Pseudomonadati</taxon>
        <taxon>Pseudomonadota</taxon>
        <taxon>Alphaproteobacteria</taxon>
        <taxon>Hyphomicrobiales</taxon>
        <taxon>Methylopilaceae</taxon>
        <taxon>Methylopila</taxon>
    </lineage>
</organism>
<evidence type="ECO:0000313" key="2">
    <source>
        <dbReference type="Proteomes" id="UP001597308"/>
    </source>
</evidence>
<proteinExistence type="predicted"/>
<name>A0ABW4K6N2_9HYPH</name>
<dbReference type="RefSeq" id="WP_378796379.1">
    <property type="nucleotide sequence ID" value="NZ_JBHUER010000001.1"/>
</dbReference>
<protein>
    <submittedName>
        <fullName evidence="1">Uncharacterized protein</fullName>
    </submittedName>
</protein>
<evidence type="ECO:0000313" key="1">
    <source>
        <dbReference type="EMBL" id="MFD1701710.1"/>
    </source>
</evidence>
<accession>A0ABW4K6N2</accession>
<comment type="caution">
    <text evidence="1">The sequence shown here is derived from an EMBL/GenBank/DDBJ whole genome shotgun (WGS) entry which is preliminary data.</text>
</comment>
<reference evidence="2" key="1">
    <citation type="journal article" date="2019" name="Int. J. Syst. Evol. Microbiol.">
        <title>The Global Catalogue of Microorganisms (GCM) 10K type strain sequencing project: providing services to taxonomists for standard genome sequencing and annotation.</title>
        <authorList>
            <consortium name="The Broad Institute Genomics Platform"/>
            <consortium name="The Broad Institute Genome Sequencing Center for Infectious Disease"/>
            <person name="Wu L."/>
            <person name="Ma J."/>
        </authorList>
    </citation>
    <scope>NUCLEOTIDE SEQUENCE [LARGE SCALE GENOMIC DNA]</scope>
    <source>
        <strain evidence="2">KCTC 23707</strain>
    </source>
</reference>
<keyword evidence="2" id="KW-1185">Reference proteome</keyword>
<dbReference type="Proteomes" id="UP001597308">
    <property type="component" value="Unassembled WGS sequence"/>
</dbReference>
<sequence length="205" mass="22279">MADAATYDDAGNLRAVIQKIHDVPRANAVFTGRGDSRAFTGFWLACTGFEYEDFDGFLDQLDEILAKYDTLMEHKPGVLANELVIAGWSARRAAPLLLVRSTLDPEGAVYEADSLFLGGEFDNEATPDTFTVADGIAAMERARQTPWPLFPDKQDSVVAYGIGGFVMHAEVSAAAPADMAVVHAWDDEIGEPINRRAIEARKKAA</sequence>